<evidence type="ECO:0000313" key="3">
    <source>
        <dbReference type="Proteomes" id="UP001497482"/>
    </source>
</evidence>
<proteinExistence type="predicted"/>
<evidence type="ECO:0000256" key="1">
    <source>
        <dbReference type="ARBA" id="ARBA00022441"/>
    </source>
</evidence>
<dbReference type="InterPro" id="IPR015915">
    <property type="entry name" value="Kelch-typ_b-propeller"/>
</dbReference>
<dbReference type="Proteomes" id="UP001497482">
    <property type="component" value="Chromosome 17"/>
</dbReference>
<dbReference type="SUPFAM" id="SSF117281">
    <property type="entry name" value="Kelch motif"/>
    <property type="match status" value="1"/>
</dbReference>
<reference evidence="2 3" key="1">
    <citation type="submission" date="2024-04" db="EMBL/GenBank/DDBJ databases">
        <authorList>
            <person name="Waldvogel A.-M."/>
            <person name="Schoenle A."/>
        </authorList>
    </citation>
    <scope>NUCLEOTIDE SEQUENCE [LARGE SCALE GENOMIC DNA]</scope>
</reference>
<dbReference type="SMART" id="SM00612">
    <property type="entry name" value="Kelch"/>
    <property type="match status" value="1"/>
</dbReference>
<name>A0AAV2K789_KNICA</name>
<dbReference type="AlphaFoldDB" id="A0AAV2K789"/>
<accession>A0AAV2K789</accession>
<keyword evidence="1" id="KW-0880">Kelch repeat</keyword>
<dbReference type="Gene3D" id="2.120.10.80">
    <property type="entry name" value="Kelch-type beta propeller"/>
    <property type="match status" value="1"/>
</dbReference>
<dbReference type="EMBL" id="OZ035839">
    <property type="protein sequence ID" value="CAL1585793.1"/>
    <property type="molecule type" value="Genomic_DNA"/>
</dbReference>
<keyword evidence="3" id="KW-1185">Reference proteome</keyword>
<organism evidence="2 3">
    <name type="scientific">Knipowitschia caucasica</name>
    <name type="common">Caucasian dwarf goby</name>
    <name type="synonym">Pomatoschistus caucasicus</name>
    <dbReference type="NCBI Taxonomy" id="637954"/>
    <lineage>
        <taxon>Eukaryota</taxon>
        <taxon>Metazoa</taxon>
        <taxon>Chordata</taxon>
        <taxon>Craniata</taxon>
        <taxon>Vertebrata</taxon>
        <taxon>Euteleostomi</taxon>
        <taxon>Actinopterygii</taxon>
        <taxon>Neopterygii</taxon>
        <taxon>Teleostei</taxon>
        <taxon>Neoteleostei</taxon>
        <taxon>Acanthomorphata</taxon>
        <taxon>Gobiaria</taxon>
        <taxon>Gobiiformes</taxon>
        <taxon>Gobioidei</taxon>
        <taxon>Gobiidae</taxon>
        <taxon>Gobiinae</taxon>
        <taxon>Knipowitschia</taxon>
    </lineage>
</organism>
<gene>
    <name evidence="2" type="ORF">KC01_LOCUS15977</name>
</gene>
<protein>
    <submittedName>
        <fullName evidence="2">Uncharacterized protein</fullName>
    </submittedName>
</protein>
<sequence length="92" mass="10171">MITTRSNFGLEVLNDHFFAVGGYNGVNTTWSVETYDPLMDRWSEAQATSLFRSALSCCVISGIPNMADYTVARDMIPLLDVDADKNDIVLCS</sequence>
<dbReference type="InterPro" id="IPR006652">
    <property type="entry name" value="Kelch_1"/>
</dbReference>
<dbReference type="Pfam" id="PF01344">
    <property type="entry name" value="Kelch_1"/>
    <property type="match status" value="1"/>
</dbReference>
<evidence type="ECO:0000313" key="2">
    <source>
        <dbReference type="EMBL" id="CAL1585793.1"/>
    </source>
</evidence>